<keyword evidence="2" id="KW-1185">Reference proteome</keyword>
<evidence type="ECO:0000313" key="1">
    <source>
        <dbReference type="EMBL" id="OJJ30080.1"/>
    </source>
</evidence>
<dbReference type="AlphaFoldDB" id="A0A1L9R595"/>
<dbReference type="VEuPathDB" id="FungiDB:ASPWEDRAFT_176766"/>
<protein>
    <submittedName>
        <fullName evidence="1">Uncharacterized protein</fullName>
    </submittedName>
</protein>
<sequence>MAVNLSQCNTIPYRAPRQKPKGVQKARRKHATIPDFNPDNSDSPFIKSFFSLPSEIRNHVYRMLLVQPCKFDMRHNLGYCQKFTFHHPGPALTYESTKGTTCAECEVNNWLYPTGIYPKPFVSPARSKWAPPMKNEFFCDNCYWHKIRSKEEKPGPSLYTLPCLCTRRSLDIMVVNKRFYDETAWLFWSENHFAFENYQLLQGFLSGIRPEVRSWIRYITLVTDNADKDGELISWRPLRPCWELLQQCDGLTALNLDAVVLANIHAIMSVLHLKAKKVSFISLPGAAETKYEFHGAFPWQAERMRKVVRNPLADLLASTIVSQKLPKSELLRQNFAQFRESQRMNDDESDW</sequence>
<accession>A0A1L9R595</accession>
<dbReference type="EMBL" id="KV878217">
    <property type="protein sequence ID" value="OJJ30080.1"/>
    <property type="molecule type" value="Genomic_DNA"/>
</dbReference>
<dbReference type="GeneID" id="63747398"/>
<dbReference type="RefSeq" id="XP_040683757.1">
    <property type="nucleotide sequence ID" value="XM_040831550.1"/>
</dbReference>
<dbReference type="PANTHER" id="PTHR42085:SF2">
    <property type="entry name" value="F-BOX DOMAIN-CONTAINING PROTEIN"/>
    <property type="match status" value="1"/>
</dbReference>
<dbReference type="STRING" id="1073089.A0A1L9R595"/>
<dbReference type="Proteomes" id="UP000184383">
    <property type="component" value="Unassembled WGS sequence"/>
</dbReference>
<dbReference type="InterPro" id="IPR038883">
    <property type="entry name" value="AN11006-like"/>
</dbReference>
<organism evidence="1 2">
    <name type="scientific">Aspergillus wentii DTO 134E9</name>
    <dbReference type="NCBI Taxonomy" id="1073089"/>
    <lineage>
        <taxon>Eukaryota</taxon>
        <taxon>Fungi</taxon>
        <taxon>Dikarya</taxon>
        <taxon>Ascomycota</taxon>
        <taxon>Pezizomycotina</taxon>
        <taxon>Eurotiomycetes</taxon>
        <taxon>Eurotiomycetidae</taxon>
        <taxon>Eurotiales</taxon>
        <taxon>Aspergillaceae</taxon>
        <taxon>Aspergillus</taxon>
        <taxon>Aspergillus subgen. Cremei</taxon>
    </lineage>
</organism>
<dbReference type="OrthoDB" id="5420711at2759"/>
<gene>
    <name evidence="1" type="ORF">ASPWEDRAFT_176766</name>
</gene>
<dbReference type="PANTHER" id="PTHR42085">
    <property type="entry name" value="F-BOX DOMAIN-CONTAINING PROTEIN"/>
    <property type="match status" value="1"/>
</dbReference>
<name>A0A1L9R595_ASPWE</name>
<proteinExistence type="predicted"/>
<evidence type="ECO:0000313" key="2">
    <source>
        <dbReference type="Proteomes" id="UP000184383"/>
    </source>
</evidence>
<reference evidence="2" key="1">
    <citation type="journal article" date="2017" name="Genome Biol.">
        <title>Comparative genomics reveals high biological diversity and specific adaptations in the industrially and medically important fungal genus Aspergillus.</title>
        <authorList>
            <person name="de Vries R.P."/>
            <person name="Riley R."/>
            <person name="Wiebenga A."/>
            <person name="Aguilar-Osorio G."/>
            <person name="Amillis S."/>
            <person name="Uchima C.A."/>
            <person name="Anderluh G."/>
            <person name="Asadollahi M."/>
            <person name="Askin M."/>
            <person name="Barry K."/>
            <person name="Battaglia E."/>
            <person name="Bayram O."/>
            <person name="Benocci T."/>
            <person name="Braus-Stromeyer S.A."/>
            <person name="Caldana C."/>
            <person name="Canovas D."/>
            <person name="Cerqueira G.C."/>
            <person name="Chen F."/>
            <person name="Chen W."/>
            <person name="Choi C."/>
            <person name="Clum A."/>
            <person name="Dos Santos R.A."/>
            <person name="Damasio A.R."/>
            <person name="Diallinas G."/>
            <person name="Emri T."/>
            <person name="Fekete E."/>
            <person name="Flipphi M."/>
            <person name="Freyberg S."/>
            <person name="Gallo A."/>
            <person name="Gournas C."/>
            <person name="Habgood R."/>
            <person name="Hainaut M."/>
            <person name="Harispe M.L."/>
            <person name="Henrissat B."/>
            <person name="Hilden K.S."/>
            <person name="Hope R."/>
            <person name="Hossain A."/>
            <person name="Karabika E."/>
            <person name="Karaffa L."/>
            <person name="Karanyi Z."/>
            <person name="Krasevec N."/>
            <person name="Kuo A."/>
            <person name="Kusch H."/>
            <person name="LaButti K."/>
            <person name="Lagendijk E.L."/>
            <person name="Lapidus A."/>
            <person name="Levasseur A."/>
            <person name="Lindquist E."/>
            <person name="Lipzen A."/>
            <person name="Logrieco A.F."/>
            <person name="MacCabe A."/>
            <person name="Maekelae M.R."/>
            <person name="Malavazi I."/>
            <person name="Melin P."/>
            <person name="Meyer V."/>
            <person name="Mielnichuk N."/>
            <person name="Miskei M."/>
            <person name="Molnar A.P."/>
            <person name="Mule G."/>
            <person name="Ngan C.Y."/>
            <person name="Orejas M."/>
            <person name="Orosz E."/>
            <person name="Ouedraogo J.P."/>
            <person name="Overkamp K.M."/>
            <person name="Park H.-S."/>
            <person name="Perrone G."/>
            <person name="Piumi F."/>
            <person name="Punt P.J."/>
            <person name="Ram A.F."/>
            <person name="Ramon A."/>
            <person name="Rauscher S."/>
            <person name="Record E."/>
            <person name="Riano-Pachon D.M."/>
            <person name="Robert V."/>
            <person name="Roehrig J."/>
            <person name="Ruller R."/>
            <person name="Salamov A."/>
            <person name="Salih N.S."/>
            <person name="Samson R.A."/>
            <person name="Sandor E."/>
            <person name="Sanguinetti M."/>
            <person name="Schuetze T."/>
            <person name="Sepcic K."/>
            <person name="Shelest E."/>
            <person name="Sherlock G."/>
            <person name="Sophianopoulou V."/>
            <person name="Squina F.M."/>
            <person name="Sun H."/>
            <person name="Susca A."/>
            <person name="Todd R.B."/>
            <person name="Tsang A."/>
            <person name="Unkles S.E."/>
            <person name="van de Wiele N."/>
            <person name="van Rossen-Uffink D."/>
            <person name="Oliveira J.V."/>
            <person name="Vesth T.C."/>
            <person name="Visser J."/>
            <person name="Yu J.-H."/>
            <person name="Zhou M."/>
            <person name="Andersen M.R."/>
            <person name="Archer D.B."/>
            <person name="Baker S.E."/>
            <person name="Benoit I."/>
            <person name="Brakhage A.A."/>
            <person name="Braus G.H."/>
            <person name="Fischer R."/>
            <person name="Frisvad J.C."/>
            <person name="Goldman G.H."/>
            <person name="Houbraken J."/>
            <person name="Oakley B."/>
            <person name="Pocsi I."/>
            <person name="Scazzocchio C."/>
            <person name="Seiboth B."/>
            <person name="vanKuyk P.A."/>
            <person name="Wortman J."/>
            <person name="Dyer P.S."/>
            <person name="Grigoriev I.V."/>
        </authorList>
    </citation>
    <scope>NUCLEOTIDE SEQUENCE [LARGE SCALE GENOMIC DNA]</scope>
    <source>
        <strain evidence="2">DTO 134E9</strain>
    </source>
</reference>